<dbReference type="STRING" id="417292.SAMN05421806_104470"/>
<evidence type="ECO:0000313" key="7">
    <source>
        <dbReference type="Proteomes" id="UP000199155"/>
    </source>
</evidence>
<gene>
    <name evidence="6" type="ORF">SAMN05421806_104470</name>
</gene>
<keyword evidence="7" id="KW-1185">Reference proteome</keyword>
<name>A0A1G8Z7S0_9ACTN</name>
<feature type="transmembrane region" description="Helical" evidence="5">
    <location>
        <begin position="115"/>
        <end position="131"/>
    </location>
</feature>
<protein>
    <submittedName>
        <fullName evidence="6">DoxX-like family protein</fullName>
    </submittedName>
</protein>
<dbReference type="InterPro" id="IPR032808">
    <property type="entry name" value="DoxX"/>
</dbReference>
<keyword evidence="4 5" id="KW-0472">Membrane</keyword>
<sequence length="147" mass="15786">MSEATLPTSVATASPLSVRRSRRATVSLTALRVVLGLFFALASAAPKLTAHVSATDSFDRIGFGDWFMYTIGGLELLGGIALLIPVLSGVASIAFVGLMIGAFSFSIAFMDGEFWYTPLILIVPLVLVARAQRDQTVRLLKAVRRRV</sequence>
<feature type="transmembrane region" description="Helical" evidence="5">
    <location>
        <begin position="26"/>
        <end position="46"/>
    </location>
</feature>
<reference evidence="6 7" key="1">
    <citation type="submission" date="2016-10" db="EMBL/GenBank/DDBJ databases">
        <authorList>
            <person name="de Groot N.N."/>
        </authorList>
    </citation>
    <scope>NUCLEOTIDE SEQUENCE [LARGE SCALE GENOMIC DNA]</scope>
    <source>
        <strain evidence="6 7">CGMCC 4.5727</strain>
    </source>
</reference>
<accession>A0A1G8Z7S0</accession>
<evidence type="ECO:0000256" key="2">
    <source>
        <dbReference type="ARBA" id="ARBA00022692"/>
    </source>
</evidence>
<organism evidence="6 7">
    <name type="scientific">Streptomyces indicus</name>
    <dbReference type="NCBI Taxonomy" id="417292"/>
    <lineage>
        <taxon>Bacteria</taxon>
        <taxon>Bacillati</taxon>
        <taxon>Actinomycetota</taxon>
        <taxon>Actinomycetes</taxon>
        <taxon>Kitasatosporales</taxon>
        <taxon>Streptomycetaceae</taxon>
        <taxon>Streptomyces</taxon>
    </lineage>
</organism>
<dbReference type="RefSeq" id="WP_093609883.1">
    <property type="nucleotide sequence ID" value="NZ_FNFF01000004.1"/>
</dbReference>
<evidence type="ECO:0000256" key="3">
    <source>
        <dbReference type="ARBA" id="ARBA00022989"/>
    </source>
</evidence>
<evidence type="ECO:0000256" key="1">
    <source>
        <dbReference type="ARBA" id="ARBA00004141"/>
    </source>
</evidence>
<proteinExistence type="predicted"/>
<dbReference type="AlphaFoldDB" id="A0A1G8Z7S0"/>
<feature type="transmembrane region" description="Helical" evidence="5">
    <location>
        <begin position="91"/>
        <end position="109"/>
    </location>
</feature>
<dbReference type="Proteomes" id="UP000199155">
    <property type="component" value="Unassembled WGS sequence"/>
</dbReference>
<dbReference type="GO" id="GO:0016020">
    <property type="term" value="C:membrane"/>
    <property type="evidence" value="ECO:0007669"/>
    <property type="project" value="UniProtKB-SubCell"/>
</dbReference>
<comment type="subcellular location">
    <subcellularLocation>
        <location evidence="1">Membrane</location>
        <topology evidence="1">Multi-pass membrane protein</topology>
    </subcellularLocation>
</comment>
<evidence type="ECO:0000256" key="4">
    <source>
        <dbReference type="ARBA" id="ARBA00023136"/>
    </source>
</evidence>
<evidence type="ECO:0000256" key="5">
    <source>
        <dbReference type="SAM" id="Phobius"/>
    </source>
</evidence>
<dbReference type="EMBL" id="FNFF01000004">
    <property type="protein sequence ID" value="SDK10684.1"/>
    <property type="molecule type" value="Genomic_DNA"/>
</dbReference>
<evidence type="ECO:0000313" key="6">
    <source>
        <dbReference type="EMBL" id="SDK10684.1"/>
    </source>
</evidence>
<feature type="transmembrane region" description="Helical" evidence="5">
    <location>
        <begin position="66"/>
        <end position="84"/>
    </location>
</feature>
<keyword evidence="2 5" id="KW-0812">Transmembrane</keyword>
<dbReference type="Pfam" id="PF13564">
    <property type="entry name" value="DoxX_2"/>
    <property type="match status" value="1"/>
</dbReference>
<dbReference type="OrthoDB" id="3576439at2"/>
<keyword evidence="3 5" id="KW-1133">Transmembrane helix</keyword>